<dbReference type="SUPFAM" id="SSF48264">
    <property type="entry name" value="Cytochrome P450"/>
    <property type="match status" value="1"/>
</dbReference>
<dbReference type="Gene3D" id="1.10.630.10">
    <property type="entry name" value="Cytochrome P450"/>
    <property type="match status" value="1"/>
</dbReference>
<evidence type="ECO:0000313" key="3">
    <source>
        <dbReference type="EnsemblPlants" id="QL05p081504:mrna"/>
    </source>
</evidence>
<reference evidence="3" key="2">
    <citation type="submission" date="2021-01" db="UniProtKB">
        <authorList>
            <consortium name="EnsemblPlants"/>
        </authorList>
    </citation>
    <scope>IDENTIFICATION</scope>
</reference>
<dbReference type="InterPro" id="IPR002401">
    <property type="entry name" value="Cyt_P450_E_grp-I"/>
</dbReference>
<dbReference type="GO" id="GO:0016705">
    <property type="term" value="F:oxidoreductase activity, acting on paired donors, with incorporation or reduction of molecular oxygen"/>
    <property type="evidence" value="ECO:0007669"/>
    <property type="project" value="InterPro"/>
</dbReference>
<dbReference type="InParanoid" id="A0A7N2LU80"/>
<dbReference type="PANTHER" id="PTHR47950:SF44">
    <property type="entry name" value="CYTOCHROME P450, FAMILY 76, SUBFAMILY C, POLYPEPTIDE 5-RELATED"/>
    <property type="match status" value="1"/>
</dbReference>
<dbReference type="GO" id="GO:0020037">
    <property type="term" value="F:heme binding"/>
    <property type="evidence" value="ECO:0007669"/>
    <property type="project" value="InterPro"/>
</dbReference>
<dbReference type="Pfam" id="PF00067">
    <property type="entry name" value="p450"/>
    <property type="match status" value="1"/>
</dbReference>
<name>A0A7N2LU80_QUELO</name>
<dbReference type="EnsemblPlants" id="QL05p081504:mrna">
    <property type="protein sequence ID" value="QL05p081504:mrna"/>
    <property type="gene ID" value="QL05p081504"/>
</dbReference>
<dbReference type="GO" id="GO:0005506">
    <property type="term" value="F:iron ion binding"/>
    <property type="evidence" value="ECO:0007669"/>
    <property type="project" value="InterPro"/>
</dbReference>
<dbReference type="AlphaFoldDB" id="A0A7N2LU80"/>
<dbReference type="Gramene" id="QL05p081504:mrna">
    <property type="protein sequence ID" value="QL05p081504:mrna"/>
    <property type="gene ID" value="QL05p081504"/>
</dbReference>
<evidence type="ECO:0000313" key="4">
    <source>
        <dbReference type="Proteomes" id="UP000594261"/>
    </source>
</evidence>
<dbReference type="PANTHER" id="PTHR47950">
    <property type="entry name" value="CYTOCHROME P450, FAMILY 76, SUBFAMILY C, POLYPEPTIDE 5-RELATED"/>
    <property type="match status" value="1"/>
</dbReference>
<proteinExistence type="inferred from homology"/>
<organism evidence="3 4">
    <name type="scientific">Quercus lobata</name>
    <name type="common">Valley oak</name>
    <dbReference type="NCBI Taxonomy" id="97700"/>
    <lineage>
        <taxon>Eukaryota</taxon>
        <taxon>Viridiplantae</taxon>
        <taxon>Streptophyta</taxon>
        <taxon>Embryophyta</taxon>
        <taxon>Tracheophyta</taxon>
        <taxon>Spermatophyta</taxon>
        <taxon>Magnoliopsida</taxon>
        <taxon>eudicotyledons</taxon>
        <taxon>Gunneridae</taxon>
        <taxon>Pentapetalae</taxon>
        <taxon>rosids</taxon>
        <taxon>fabids</taxon>
        <taxon>Fagales</taxon>
        <taxon>Fagaceae</taxon>
        <taxon>Quercus</taxon>
    </lineage>
</organism>
<keyword evidence="4" id="KW-1185">Reference proteome</keyword>
<feature type="compositionally biased region" description="Basic and acidic residues" evidence="2">
    <location>
        <begin position="83"/>
        <end position="92"/>
    </location>
</feature>
<dbReference type="PRINTS" id="PR00463">
    <property type="entry name" value="EP450I"/>
</dbReference>
<feature type="region of interest" description="Disordered" evidence="2">
    <location>
        <begin position="57"/>
        <end position="100"/>
    </location>
</feature>
<protein>
    <submittedName>
        <fullName evidence="3">Uncharacterized protein</fullName>
    </submittedName>
</protein>
<sequence length="247" mass="27993">MDMAQYDSQLSQEFRDLVCGVAKEIGRPNIADYFPALRFLDPQAEPAISHHDLAEISQNPTGSHRILDGSGKISPDLTRSRHVSKDSNDNRVHPKLMTTRRQSEPTNPLLLWDLFLAEIGTTSTTMEWAMTVLLQNPEKMAKARDELKEVLGKDGHVQESDISKFHYLRAIVKETFRLHNPVPFLVPHKAETNVEMCGFIVPKNVQLLIVKDKITSAIQNSNIKITQLEDNSQGYHNSQDYNNLAHK</sequence>
<evidence type="ECO:0000256" key="1">
    <source>
        <dbReference type="ARBA" id="ARBA00010617"/>
    </source>
</evidence>
<comment type="similarity">
    <text evidence="1">Belongs to the cytochrome P450 family.</text>
</comment>
<dbReference type="EMBL" id="LRBV02000005">
    <property type="status" value="NOT_ANNOTATED_CDS"/>
    <property type="molecule type" value="Genomic_DNA"/>
</dbReference>
<evidence type="ECO:0000256" key="2">
    <source>
        <dbReference type="SAM" id="MobiDB-lite"/>
    </source>
</evidence>
<dbReference type="InterPro" id="IPR036396">
    <property type="entry name" value="Cyt_P450_sf"/>
</dbReference>
<reference evidence="3 4" key="1">
    <citation type="journal article" date="2016" name="G3 (Bethesda)">
        <title>First Draft Assembly and Annotation of the Genome of a California Endemic Oak Quercus lobata Nee (Fagaceae).</title>
        <authorList>
            <person name="Sork V.L."/>
            <person name="Fitz-Gibbon S.T."/>
            <person name="Puiu D."/>
            <person name="Crepeau M."/>
            <person name="Gugger P.F."/>
            <person name="Sherman R."/>
            <person name="Stevens K."/>
            <person name="Langley C.H."/>
            <person name="Pellegrini M."/>
            <person name="Salzberg S.L."/>
        </authorList>
    </citation>
    <scope>NUCLEOTIDE SEQUENCE [LARGE SCALE GENOMIC DNA]</scope>
    <source>
        <strain evidence="3 4">cv. SW786</strain>
    </source>
</reference>
<dbReference type="GO" id="GO:0004497">
    <property type="term" value="F:monooxygenase activity"/>
    <property type="evidence" value="ECO:0007669"/>
    <property type="project" value="InterPro"/>
</dbReference>
<dbReference type="Proteomes" id="UP000594261">
    <property type="component" value="Chromosome 5"/>
</dbReference>
<dbReference type="InterPro" id="IPR001128">
    <property type="entry name" value="Cyt_P450"/>
</dbReference>
<accession>A0A7N2LU80</accession>